<name>A0A382P814_9ZZZZ</name>
<feature type="domain" description="DUF6644" evidence="2">
    <location>
        <begin position="28"/>
        <end position="154"/>
    </location>
</feature>
<dbReference type="AlphaFoldDB" id="A0A382P814"/>
<gene>
    <name evidence="3" type="ORF">METZ01_LOCUS322378</name>
</gene>
<sequence length="165" mass="18132">MDYFIWLEETGFSIWMRESGPAFFSSLVLHSLSMAMVVGVNVAIALRMLGVAGRVPLSSMARFTPVAYWGLGIVLISGGLLLVAYPTKALTNPVFYVKLLAVIAALVIARRWEKRLLTDTAHDVIRLPKKARLLAISSLVLWAVAITSGRLLAYTYNVLMASHLP</sequence>
<evidence type="ECO:0000259" key="2">
    <source>
        <dbReference type="Pfam" id="PF20349"/>
    </source>
</evidence>
<evidence type="ECO:0000313" key="3">
    <source>
        <dbReference type="EMBL" id="SVC69524.1"/>
    </source>
</evidence>
<keyword evidence="1" id="KW-0812">Transmembrane</keyword>
<feature type="transmembrane region" description="Helical" evidence="1">
    <location>
        <begin position="22"/>
        <end position="46"/>
    </location>
</feature>
<accession>A0A382P814</accession>
<feature type="transmembrane region" description="Helical" evidence="1">
    <location>
        <begin position="66"/>
        <end position="87"/>
    </location>
</feature>
<feature type="transmembrane region" description="Helical" evidence="1">
    <location>
        <begin position="133"/>
        <end position="156"/>
    </location>
</feature>
<dbReference type="EMBL" id="UINC01105527">
    <property type="protein sequence ID" value="SVC69524.1"/>
    <property type="molecule type" value="Genomic_DNA"/>
</dbReference>
<reference evidence="3" key="1">
    <citation type="submission" date="2018-05" db="EMBL/GenBank/DDBJ databases">
        <authorList>
            <person name="Lanie J.A."/>
            <person name="Ng W.-L."/>
            <person name="Kazmierczak K.M."/>
            <person name="Andrzejewski T.M."/>
            <person name="Davidsen T.M."/>
            <person name="Wayne K.J."/>
            <person name="Tettelin H."/>
            <person name="Glass J.I."/>
            <person name="Rusch D."/>
            <person name="Podicherti R."/>
            <person name="Tsui H.-C.T."/>
            <person name="Winkler M.E."/>
        </authorList>
    </citation>
    <scope>NUCLEOTIDE SEQUENCE</scope>
</reference>
<proteinExistence type="predicted"/>
<feature type="transmembrane region" description="Helical" evidence="1">
    <location>
        <begin position="93"/>
        <end position="112"/>
    </location>
</feature>
<dbReference type="Pfam" id="PF20349">
    <property type="entry name" value="DUF6644"/>
    <property type="match status" value="1"/>
</dbReference>
<organism evidence="3">
    <name type="scientific">marine metagenome</name>
    <dbReference type="NCBI Taxonomy" id="408172"/>
    <lineage>
        <taxon>unclassified sequences</taxon>
        <taxon>metagenomes</taxon>
        <taxon>ecological metagenomes</taxon>
    </lineage>
</organism>
<evidence type="ECO:0000256" key="1">
    <source>
        <dbReference type="SAM" id="Phobius"/>
    </source>
</evidence>
<keyword evidence="1" id="KW-0472">Membrane</keyword>
<dbReference type="InterPro" id="IPR046586">
    <property type="entry name" value="DUF6644"/>
</dbReference>
<protein>
    <recommendedName>
        <fullName evidence="2">DUF6644 domain-containing protein</fullName>
    </recommendedName>
</protein>
<keyword evidence="1" id="KW-1133">Transmembrane helix</keyword>